<protein>
    <submittedName>
        <fullName evidence="1">Uncharacterized protein</fullName>
    </submittedName>
</protein>
<accession>A0A6N3F598</accession>
<dbReference type="AlphaFoldDB" id="A0A6N3F598"/>
<organism evidence="1">
    <name type="scientific">Clostridium paraputrificum</name>
    <dbReference type="NCBI Taxonomy" id="29363"/>
    <lineage>
        <taxon>Bacteria</taxon>
        <taxon>Bacillati</taxon>
        <taxon>Bacillota</taxon>
        <taxon>Clostridia</taxon>
        <taxon>Eubacteriales</taxon>
        <taxon>Clostridiaceae</taxon>
        <taxon>Clostridium</taxon>
    </lineage>
</organism>
<name>A0A6N3F598_9CLOT</name>
<dbReference type="EMBL" id="CACRTV010000057">
    <property type="protein sequence ID" value="VYU47174.1"/>
    <property type="molecule type" value="Genomic_DNA"/>
</dbReference>
<evidence type="ECO:0000313" key="1">
    <source>
        <dbReference type="EMBL" id="VYU47174.1"/>
    </source>
</evidence>
<sequence>MYGDKQLFINERPESDDGLHRSLPIKDKEYWDMVVEDKSNLFISCGEVYAETDSDLAFAGHKFEVTRTINGETEHRLVGLVHLGSVPIGYENVLVDNCDFGCMIGSTI</sequence>
<reference evidence="1" key="1">
    <citation type="submission" date="2019-11" db="EMBL/GenBank/DDBJ databases">
        <authorList>
            <person name="Feng L."/>
        </authorList>
    </citation>
    <scope>NUCLEOTIDE SEQUENCE</scope>
    <source>
        <strain evidence="1">CParaputrificumLFYP93</strain>
    </source>
</reference>
<proteinExistence type="predicted"/>
<gene>
    <name evidence="1" type="ORF">CPLFYP93_02395</name>
</gene>
<dbReference type="RefSeq" id="WP_156561761.1">
    <property type="nucleotide sequence ID" value="NZ_CACRTV010000057.1"/>
</dbReference>